<keyword evidence="2" id="KW-1185">Reference proteome</keyword>
<sequence>MKKIETDWAGVDGFSIFGYEANFSSYSPEAVFQLYPNGNHQFVLFIVLSLVDKSGKKTYNRQNA</sequence>
<evidence type="ECO:0000313" key="1">
    <source>
        <dbReference type="EMBL" id="NKC03523.1"/>
    </source>
</evidence>
<proteinExistence type="predicted"/>
<dbReference type="Proteomes" id="UP000704467">
    <property type="component" value="Unassembled WGS sequence"/>
</dbReference>
<organism evidence="1 2">
    <name type="scientific">Brucella haematophila</name>
    <dbReference type="NCBI Taxonomy" id="419474"/>
    <lineage>
        <taxon>Bacteria</taxon>
        <taxon>Pseudomonadati</taxon>
        <taxon>Pseudomonadota</taxon>
        <taxon>Alphaproteobacteria</taxon>
        <taxon>Hyphomicrobiales</taxon>
        <taxon>Brucellaceae</taxon>
        <taxon>Brucella/Ochrobactrum group</taxon>
        <taxon>Brucella</taxon>
    </lineage>
</organism>
<gene>
    <name evidence="1" type="ORF">HED55_09980</name>
</gene>
<reference evidence="1 2" key="1">
    <citation type="submission" date="2020-03" db="EMBL/GenBank/DDBJ databases">
        <title>Whole genome sequencing of clinical and environmental type strains of Ochrobactrum.</title>
        <authorList>
            <person name="Dharne M."/>
        </authorList>
    </citation>
    <scope>NUCLEOTIDE SEQUENCE [LARGE SCALE GENOMIC DNA]</scope>
    <source>
        <strain evidence="1 2">CIP 109452</strain>
    </source>
</reference>
<comment type="caution">
    <text evidence="1">The sequence shown here is derived from an EMBL/GenBank/DDBJ whole genome shotgun (WGS) entry which is preliminary data.</text>
</comment>
<evidence type="ECO:0000313" key="2">
    <source>
        <dbReference type="Proteomes" id="UP000704467"/>
    </source>
</evidence>
<accession>A0ABX1DKN8</accession>
<name>A0ABX1DKN8_9HYPH</name>
<protein>
    <submittedName>
        <fullName evidence="1">Uncharacterized protein</fullName>
    </submittedName>
</protein>
<dbReference type="EMBL" id="JAAVLN010000001">
    <property type="protein sequence ID" value="NKC03523.1"/>
    <property type="molecule type" value="Genomic_DNA"/>
</dbReference>